<evidence type="ECO:0000256" key="1">
    <source>
        <dbReference type="SAM" id="SignalP"/>
    </source>
</evidence>
<dbReference type="SUPFAM" id="SSF110004">
    <property type="entry name" value="Glycolipid transfer protein, GLTP"/>
    <property type="match status" value="1"/>
</dbReference>
<gene>
    <name evidence="3" type="ORF">ACHAWO_000721</name>
</gene>
<dbReference type="EMBL" id="JALLPJ020000644">
    <property type="protein sequence ID" value="KAL3786567.1"/>
    <property type="molecule type" value="Genomic_DNA"/>
</dbReference>
<reference evidence="3 4" key="1">
    <citation type="submission" date="2024-10" db="EMBL/GenBank/DDBJ databases">
        <title>Updated reference genomes for cyclostephanoid diatoms.</title>
        <authorList>
            <person name="Roberts W.R."/>
            <person name="Alverson A.J."/>
        </authorList>
    </citation>
    <scope>NUCLEOTIDE SEQUENCE [LARGE SCALE GENOMIC DNA]</scope>
    <source>
        <strain evidence="3 4">AJA010-31</strain>
    </source>
</reference>
<evidence type="ECO:0000313" key="3">
    <source>
        <dbReference type="EMBL" id="KAL3786567.1"/>
    </source>
</evidence>
<sequence>MHQVNISILLLLCSINGCISSTAPSRPSTTFPYYQHDTDKPLPYNLRGGSTVSATKLKQKRRQRKRPQLIQNVHQITIQLHHNTEQQLKQLQSQIDEEWAKFLTNLPKLQFKQSNSKLDAVCHSFSSVYANSRIDMASLLKACRAHLSLMKSAGSSLKLVAKDLESNLNKAEKLYNSHPECHHLSSLLELEREMNIHNGSVLKDPSAAMGLLWIRRSLSFQSDLYSSLLTKSIHPREAAMMAYNKHLKPYHGWALGKLFSASLTQMPEREAFIAKFGGVGVDELNEASDREVVKKLRSLVESWDPMLDCWKEDFDRLGLEDIRRV</sequence>
<dbReference type="Pfam" id="PF08718">
    <property type="entry name" value="GLTP"/>
    <property type="match status" value="1"/>
</dbReference>
<dbReference type="AlphaFoldDB" id="A0ABD3PFB5"/>
<dbReference type="Gene3D" id="1.10.3520.10">
    <property type="entry name" value="Glycolipid transfer protein"/>
    <property type="match status" value="1"/>
</dbReference>
<evidence type="ECO:0000313" key="4">
    <source>
        <dbReference type="Proteomes" id="UP001530400"/>
    </source>
</evidence>
<dbReference type="InterPro" id="IPR036497">
    <property type="entry name" value="GLTP_sf"/>
</dbReference>
<organism evidence="3 4">
    <name type="scientific">Cyclotella atomus</name>
    <dbReference type="NCBI Taxonomy" id="382360"/>
    <lineage>
        <taxon>Eukaryota</taxon>
        <taxon>Sar</taxon>
        <taxon>Stramenopiles</taxon>
        <taxon>Ochrophyta</taxon>
        <taxon>Bacillariophyta</taxon>
        <taxon>Coscinodiscophyceae</taxon>
        <taxon>Thalassiosirophycidae</taxon>
        <taxon>Stephanodiscales</taxon>
        <taxon>Stephanodiscaceae</taxon>
        <taxon>Cyclotella</taxon>
    </lineage>
</organism>
<dbReference type="PANTHER" id="PTHR10219">
    <property type="entry name" value="GLYCOLIPID TRANSFER PROTEIN-RELATED"/>
    <property type="match status" value="1"/>
</dbReference>
<feature type="chain" id="PRO_5044771569" description="Glycolipid transfer protein domain-containing protein" evidence="1">
    <location>
        <begin position="21"/>
        <end position="325"/>
    </location>
</feature>
<keyword evidence="4" id="KW-1185">Reference proteome</keyword>
<evidence type="ECO:0000259" key="2">
    <source>
        <dbReference type="Pfam" id="PF08718"/>
    </source>
</evidence>
<name>A0ABD3PFB5_9STRA</name>
<dbReference type="PANTHER" id="PTHR10219:SF43">
    <property type="entry name" value="GLYCOLIPID TRANSFER PROTEIN DOMAIN-CONTAINING PROTEIN"/>
    <property type="match status" value="1"/>
</dbReference>
<keyword evidence="1" id="KW-0732">Signal</keyword>
<dbReference type="Proteomes" id="UP001530400">
    <property type="component" value="Unassembled WGS sequence"/>
</dbReference>
<comment type="caution">
    <text evidence="3">The sequence shown here is derived from an EMBL/GenBank/DDBJ whole genome shotgun (WGS) entry which is preliminary data.</text>
</comment>
<feature type="domain" description="Glycolipid transfer protein" evidence="2">
    <location>
        <begin position="134"/>
        <end position="277"/>
    </location>
</feature>
<protein>
    <recommendedName>
        <fullName evidence="2">Glycolipid transfer protein domain-containing protein</fullName>
    </recommendedName>
</protein>
<accession>A0ABD3PFB5</accession>
<proteinExistence type="predicted"/>
<dbReference type="InterPro" id="IPR014830">
    <property type="entry name" value="Glycolipid_transfer_prot_dom"/>
</dbReference>
<feature type="signal peptide" evidence="1">
    <location>
        <begin position="1"/>
        <end position="20"/>
    </location>
</feature>